<evidence type="ECO:0000256" key="1">
    <source>
        <dbReference type="SAM" id="Phobius"/>
    </source>
</evidence>
<organism evidence="3 4">
    <name type="scientific">Nitratidesulfovibrio oxamicus</name>
    <dbReference type="NCBI Taxonomy" id="32016"/>
    <lineage>
        <taxon>Bacteria</taxon>
        <taxon>Pseudomonadati</taxon>
        <taxon>Thermodesulfobacteriota</taxon>
        <taxon>Desulfovibrionia</taxon>
        <taxon>Desulfovibrionales</taxon>
        <taxon>Desulfovibrionaceae</taxon>
        <taxon>Nitratidesulfovibrio</taxon>
    </lineage>
</organism>
<dbReference type="Pfam" id="PF07811">
    <property type="entry name" value="TadE"/>
    <property type="match status" value="1"/>
</dbReference>
<evidence type="ECO:0000259" key="2">
    <source>
        <dbReference type="Pfam" id="PF07811"/>
    </source>
</evidence>
<keyword evidence="4" id="KW-1185">Reference proteome</keyword>
<dbReference type="EMBL" id="VRYY01000562">
    <property type="protein sequence ID" value="MBG3878396.1"/>
    <property type="molecule type" value="Genomic_DNA"/>
</dbReference>
<accession>A0ABS0J7G8</accession>
<comment type="caution">
    <text evidence="3">The sequence shown here is derived from an EMBL/GenBank/DDBJ whole genome shotgun (WGS) entry which is preliminary data.</text>
</comment>
<dbReference type="InterPro" id="IPR012495">
    <property type="entry name" value="TadE-like_dom"/>
</dbReference>
<feature type="domain" description="TadE-like" evidence="2">
    <location>
        <begin position="17"/>
        <end position="59"/>
    </location>
</feature>
<dbReference type="RefSeq" id="WP_196610324.1">
    <property type="nucleotide sequence ID" value="NZ_VRYY01000562.1"/>
</dbReference>
<gene>
    <name evidence="3" type="ORF">FVW20_15600</name>
</gene>
<name>A0ABS0J7G8_9BACT</name>
<reference evidence="3 4" key="1">
    <citation type="submission" date="2019-08" db="EMBL/GenBank/DDBJ databases">
        <authorList>
            <person name="Luo N."/>
        </authorList>
    </citation>
    <scope>NUCLEOTIDE SEQUENCE [LARGE SCALE GENOMIC DNA]</scope>
    <source>
        <strain evidence="3 4">NCIMB 9442</strain>
    </source>
</reference>
<proteinExistence type="predicted"/>
<evidence type="ECO:0000313" key="3">
    <source>
        <dbReference type="EMBL" id="MBG3878396.1"/>
    </source>
</evidence>
<keyword evidence="1" id="KW-0472">Membrane</keyword>
<feature type="transmembrane region" description="Helical" evidence="1">
    <location>
        <begin position="23"/>
        <end position="45"/>
    </location>
</feature>
<sequence length="162" mass="17386">MRACRIWPLRLWRGEGGVGSLEVAFMLPVLLAMLFGLVEFGYNLFARSTVEKAAQVGARFAITGEGFDTGNRVTLIKDAARPLTQVLSGSSGTGVTILVRSYPNGTGAAAVENNGGDPCQTVEVQVDYRYAPLTPLVGSLLPPEITVTGRERMVNEPWAICK</sequence>
<keyword evidence="1" id="KW-1133">Transmembrane helix</keyword>
<keyword evidence="1" id="KW-0812">Transmembrane</keyword>
<dbReference type="Proteomes" id="UP001194469">
    <property type="component" value="Unassembled WGS sequence"/>
</dbReference>
<evidence type="ECO:0000313" key="4">
    <source>
        <dbReference type="Proteomes" id="UP001194469"/>
    </source>
</evidence>
<protein>
    <submittedName>
        <fullName evidence="3">Pilus assembly protein</fullName>
    </submittedName>
</protein>